<dbReference type="PANTHER" id="PTHR43370:SF1">
    <property type="entry name" value="GUANOSINE ABC TRANSPORTER PERMEASE PROTEIN NUPQ"/>
    <property type="match status" value="1"/>
</dbReference>
<dbReference type="Proteomes" id="UP000244338">
    <property type="component" value="Unassembled WGS sequence"/>
</dbReference>
<sequence>MIDLIAQLINITLVFSSALIFAAMGGIFSERAGIIALSLEGYMIGGAFLAAVAAHVYEQLGWGASSAYLAFFTAMIAGMLLALIHALATVTYGADQVVSGVVINFLAAGLSVFLVKVIYQGAGQTPTLKTAVFSKWSIPYLSDLPLIGPGFFRMYPTTYLALFTVALTAWILWRTPFGLRLRSLGEHPAAAASLGISVRRYRYIGVITSGALAALGGATITLTTTGNFSHATIAGQGFIALAAMIFGQWNPHWVLLAALFFGMATGLKNIIQLYPWARDIPTEWIYMLPYVLTLIVLSSAISRARPPKALGEAYDLSRRT</sequence>
<feature type="transmembrane region" description="Helical" evidence="6">
    <location>
        <begin position="253"/>
        <end position="272"/>
    </location>
</feature>
<feature type="transmembrane region" description="Helical" evidence="6">
    <location>
        <begin position="6"/>
        <end position="28"/>
    </location>
</feature>
<feature type="transmembrane region" description="Helical" evidence="6">
    <location>
        <begin position="35"/>
        <end position="57"/>
    </location>
</feature>
<evidence type="ECO:0000256" key="4">
    <source>
        <dbReference type="ARBA" id="ARBA00022989"/>
    </source>
</evidence>
<keyword evidence="2" id="KW-1003">Cell membrane</keyword>
<proteinExistence type="predicted"/>
<reference evidence="8" key="1">
    <citation type="journal article" date="2018" name="Sci. Rep.">
        <title>Lignite coal burning seam in the remote Altai Mountains harbors a hydrogen-driven thermophilic microbial community.</title>
        <authorList>
            <person name="Kadnikov V.V."/>
            <person name="Mardanov A.V."/>
            <person name="Ivasenko D.A."/>
            <person name="Antsiferov D.V."/>
            <person name="Beletsky A.V."/>
            <person name="Karnachuk O.V."/>
            <person name="Ravin N.V."/>
        </authorList>
    </citation>
    <scope>NUCLEOTIDE SEQUENCE [LARGE SCALE GENOMIC DNA]</scope>
</reference>
<keyword evidence="3 6" id="KW-0812">Transmembrane</keyword>
<evidence type="ECO:0000313" key="8">
    <source>
        <dbReference type="Proteomes" id="UP000244338"/>
    </source>
</evidence>
<evidence type="ECO:0000256" key="3">
    <source>
        <dbReference type="ARBA" id="ARBA00022692"/>
    </source>
</evidence>
<keyword evidence="5 6" id="KW-0472">Membrane</keyword>
<organism evidence="7 8">
    <name type="scientific">Candidatus Carbonibacillus altaicus</name>
    <dbReference type="NCBI Taxonomy" id="2163959"/>
    <lineage>
        <taxon>Bacteria</taxon>
        <taxon>Bacillati</taxon>
        <taxon>Bacillota</taxon>
        <taxon>Bacilli</taxon>
        <taxon>Bacillales</taxon>
        <taxon>Candidatus Carbonibacillus</taxon>
    </lineage>
</organism>
<keyword evidence="4 6" id="KW-1133">Transmembrane helix</keyword>
<dbReference type="GO" id="GO:0022857">
    <property type="term" value="F:transmembrane transporter activity"/>
    <property type="evidence" value="ECO:0007669"/>
    <property type="project" value="InterPro"/>
</dbReference>
<feature type="transmembrane region" description="Helical" evidence="6">
    <location>
        <begin position="203"/>
        <end position="222"/>
    </location>
</feature>
<protein>
    <submittedName>
        <fullName evidence="7">Unspecified monosaccharide ABC transport system, permease component 2</fullName>
    </submittedName>
</protein>
<evidence type="ECO:0000256" key="2">
    <source>
        <dbReference type="ARBA" id="ARBA00022475"/>
    </source>
</evidence>
<feature type="transmembrane region" description="Helical" evidence="6">
    <location>
        <begin position="69"/>
        <end position="90"/>
    </location>
</feature>
<comment type="subcellular location">
    <subcellularLocation>
        <location evidence="1">Cell membrane</location>
        <topology evidence="1">Multi-pass membrane protein</topology>
    </subcellularLocation>
</comment>
<evidence type="ECO:0000256" key="1">
    <source>
        <dbReference type="ARBA" id="ARBA00004651"/>
    </source>
</evidence>
<evidence type="ECO:0000313" key="7">
    <source>
        <dbReference type="EMBL" id="PTQ55911.1"/>
    </source>
</evidence>
<feature type="transmembrane region" description="Helical" evidence="6">
    <location>
        <begin position="228"/>
        <end position="246"/>
    </location>
</feature>
<dbReference type="CDD" id="cd06580">
    <property type="entry name" value="TM_PBP1_transp_TpRbsC_like"/>
    <property type="match status" value="1"/>
</dbReference>
<evidence type="ECO:0000256" key="5">
    <source>
        <dbReference type="ARBA" id="ARBA00023136"/>
    </source>
</evidence>
<comment type="caution">
    <text evidence="7">The sequence shown here is derived from an EMBL/GenBank/DDBJ whole genome shotgun (WGS) entry which is preliminary data.</text>
</comment>
<dbReference type="PANTHER" id="PTHR43370">
    <property type="entry name" value="SUGAR ABC TRANSPORTER INTEGRAL MEMBRANE PROTEIN-RELATED"/>
    <property type="match status" value="1"/>
</dbReference>
<dbReference type="AlphaFoldDB" id="A0A2R6XZQ6"/>
<feature type="transmembrane region" description="Helical" evidence="6">
    <location>
        <begin position="97"/>
        <end position="119"/>
    </location>
</feature>
<dbReference type="Pfam" id="PF02653">
    <property type="entry name" value="BPD_transp_2"/>
    <property type="match status" value="1"/>
</dbReference>
<name>A0A2R6XZQ6_9BACL</name>
<dbReference type="EMBL" id="PEBX01000061">
    <property type="protein sequence ID" value="PTQ55911.1"/>
    <property type="molecule type" value="Genomic_DNA"/>
</dbReference>
<gene>
    <name evidence="7" type="ORF">BSOLF_1138</name>
</gene>
<feature type="transmembrane region" description="Helical" evidence="6">
    <location>
        <begin position="284"/>
        <end position="301"/>
    </location>
</feature>
<dbReference type="GO" id="GO:0005886">
    <property type="term" value="C:plasma membrane"/>
    <property type="evidence" value="ECO:0007669"/>
    <property type="project" value="UniProtKB-SubCell"/>
</dbReference>
<evidence type="ECO:0000256" key="6">
    <source>
        <dbReference type="SAM" id="Phobius"/>
    </source>
</evidence>
<accession>A0A2R6XZQ6</accession>
<dbReference type="InterPro" id="IPR001851">
    <property type="entry name" value="ABC_transp_permease"/>
</dbReference>
<feature type="transmembrane region" description="Helical" evidence="6">
    <location>
        <begin position="154"/>
        <end position="173"/>
    </location>
</feature>